<dbReference type="WBParaSite" id="scaffold1863_cov217.g3769">
    <property type="protein sequence ID" value="scaffold1863_cov217.g3769"/>
    <property type="gene ID" value="scaffold1863_cov217.g3769"/>
</dbReference>
<protein>
    <submittedName>
        <fullName evidence="3">Protein kinase domain-containing protein</fullName>
    </submittedName>
</protein>
<dbReference type="Pfam" id="PF05699">
    <property type="entry name" value="Dimer_Tnp_hAT"/>
    <property type="match status" value="1"/>
</dbReference>
<dbReference type="AlphaFoldDB" id="A0A915LWY3"/>
<dbReference type="InterPro" id="IPR000719">
    <property type="entry name" value="Prot_kinase_dom"/>
</dbReference>
<dbReference type="Gene3D" id="1.10.510.10">
    <property type="entry name" value="Transferase(Phosphotransferase) domain 1"/>
    <property type="match status" value="1"/>
</dbReference>
<evidence type="ECO:0000313" key="2">
    <source>
        <dbReference type="Proteomes" id="UP000887561"/>
    </source>
</evidence>
<dbReference type="InterPro" id="IPR012337">
    <property type="entry name" value="RNaseH-like_sf"/>
</dbReference>
<dbReference type="SUPFAM" id="SSF53098">
    <property type="entry name" value="Ribonuclease H-like"/>
    <property type="match status" value="1"/>
</dbReference>
<feature type="domain" description="Protein kinase" evidence="1">
    <location>
        <begin position="91"/>
        <end position="286"/>
    </location>
</feature>
<dbReference type="SUPFAM" id="SSF56112">
    <property type="entry name" value="Protein kinase-like (PK-like)"/>
    <property type="match status" value="1"/>
</dbReference>
<dbReference type="Pfam" id="PF00069">
    <property type="entry name" value="Pkinase"/>
    <property type="match status" value="1"/>
</dbReference>
<dbReference type="Gene3D" id="3.30.200.20">
    <property type="entry name" value="Phosphorylase Kinase, domain 1"/>
    <property type="match status" value="1"/>
</dbReference>
<dbReference type="InterPro" id="IPR008906">
    <property type="entry name" value="HATC_C_dom"/>
</dbReference>
<organism evidence="2 3">
    <name type="scientific">Meloidogyne javanica</name>
    <name type="common">Root-knot nematode worm</name>
    <dbReference type="NCBI Taxonomy" id="6303"/>
    <lineage>
        <taxon>Eukaryota</taxon>
        <taxon>Metazoa</taxon>
        <taxon>Ecdysozoa</taxon>
        <taxon>Nematoda</taxon>
        <taxon>Chromadorea</taxon>
        <taxon>Rhabditida</taxon>
        <taxon>Tylenchina</taxon>
        <taxon>Tylenchomorpha</taxon>
        <taxon>Tylenchoidea</taxon>
        <taxon>Meloidogynidae</taxon>
        <taxon>Meloidogyninae</taxon>
        <taxon>Meloidogyne</taxon>
        <taxon>Meloidogyne incognita group</taxon>
    </lineage>
</organism>
<dbReference type="GO" id="GO:0046983">
    <property type="term" value="F:protein dimerization activity"/>
    <property type="evidence" value="ECO:0007669"/>
    <property type="project" value="InterPro"/>
</dbReference>
<dbReference type="GO" id="GO:0005524">
    <property type="term" value="F:ATP binding"/>
    <property type="evidence" value="ECO:0007669"/>
    <property type="project" value="InterPro"/>
</dbReference>
<accession>A0A915LWY3</accession>
<proteinExistence type="predicted"/>
<evidence type="ECO:0000259" key="1">
    <source>
        <dbReference type="PROSITE" id="PS50011"/>
    </source>
</evidence>
<dbReference type="GO" id="GO:0004672">
    <property type="term" value="F:protein kinase activity"/>
    <property type="evidence" value="ECO:0007669"/>
    <property type="project" value="InterPro"/>
</dbReference>
<name>A0A915LWY3_MELJA</name>
<reference evidence="3" key="1">
    <citation type="submission" date="2022-11" db="UniProtKB">
        <authorList>
            <consortium name="WormBaseParasite"/>
        </authorList>
    </citation>
    <scope>IDENTIFICATION</scope>
</reference>
<dbReference type="PROSITE" id="PS50011">
    <property type="entry name" value="PROTEIN_KINASE_DOM"/>
    <property type="match status" value="1"/>
</dbReference>
<evidence type="ECO:0000313" key="3">
    <source>
        <dbReference type="WBParaSite" id="scaffold1863_cov217.g3769"/>
    </source>
</evidence>
<dbReference type="InterPro" id="IPR011009">
    <property type="entry name" value="Kinase-like_dom_sf"/>
</dbReference>
<dbReference type="Proteomes" id="UP000887561">
    <property type="component" value="Unplaced"/>
</dbReference>
<sequence length="286" mass="32616">MYNIREVNKYYELDRVFSVIFGEPGQLFISKKSLNAHQKAEVEVTEYLRAKKIPIECDPYGFWTGDNTVKWPILSKIATRFLSAPCTSAEAESETTKLTGCFSVSASDSNQERCNCGEFLLDQLDQYVQLTGIDGEVMELKYTTKDMGKIGSGSYSDAKRFKQEFHVLQFLNEIDDSERNHIIKMLGHWKDDRNILLALELGGQDLETYYHERVPQHGRRRAKSNEAFLIKIIKGAALALAQFHKYGGHNDIKDDNFIVSRNQDTNADVIDVKLIDFNTSHLSDVV</sequence>
<keyword evidence="2" id="KW-1185">Reference proteome</keyword>